<feature type="transmembrane region" description="Helical" evidence="5">
    <location>
        <begin position="131"/>
        <end position="153"/>
    </location>
</feature>
<dbReference type="OrthoDB" id="5215911at2759"/>
<dbReference type="STRING" id="1382522.W6MS43"/>
<accession>W6MS43</accession>
<feature type="transmembrane region" description="Helical" evidence="5">
    <location>
        <begin position="70"/>
        <end position="90"/>
    </location>
</feature>
<feature type="transmembrane region" description="Helical" evidence="5">
    <location>
        <begin position="160"/>
        <end position="182"/>
    </location>
</feature>
<feature type="transmembrane region" description="Helical" evidence="5">
    <location>
        <begin position="374"/>
        <end position="393"/>
    </location>
</feature>
<evidence type="ECO:0000313" key="6">
    <source>
        <dbReference type="EMBL" id="CDK29509.1"/>
    </source>
</evidence>
<evidence type="ECO:0000256" key="1">
    <source>
        <dbReference type="ARBA" id="ARBA00004141"/>
    </source>
</evidence>
<dbReference type="HOGENOM" id="CLU_008455_13_3_1"/>
<dbReference type="GO" id="GO:0005886">
    <property type="term" value="C:plasma membrane"/>
    <property type="evidence" value="ECO:0007669"/>
    <property type="project" value="TreeGrafter"/>
</dbReference>
<keyword evidence="4 5" id="KW-0472">Membrane</keyword>
<reference evidence="6" key="2">
    <citation type="submission" date="2014-02" db="EMBL/GenBank/DDBJ databases">
        <title>Complete DNA sequence of /Kuraishia capsulata/ illustrates novel genomic features among budding yeasts (/Saccharomycotina/).</title>
        <authorList>
            <person name="Morales L."/>
            <person name="Noel B."/>
            <person name="Porcel B."/>
            <person name="Marcet-Houben M."/>
            <person name="Hullo M-F."/>
            <person name="Sacerdot C."/>
            <person name="Tekaia F."/>
            <person name="Leh-Louis V."/>
            <person name="Despons L."/>
            <person name="Khanna V."/>
            <person name="Aury J-M."/>
            <person name="Barbe V."/>
            <person name="Couloux A."/>
            <person name="Labadie K."/>
            <person name="Pelletier E."/>
            <person name="Souciet J-L."/>
            <person name="Boekhout T."/>
            <person name="Gabaldon T."/>
            <person name="Wincker P."/>
            <person name="Dujon B."/>
        </authorList>
    </citation>
    <scope>NUCLEOTIDE SEQUENCE</scope>
    <source>
        <strain evidence="6">CBS 1993</strain>
    </source>
</reference>
<comment type="subcellular location">
    <subcellularLocation>
        <location evidence="1">Membrane</location>
        <topology evidence="1">Multi-pass membrane protein</topology>
    </subcellularLocation>
</comment>
<feature type="transmembrane region" description="Helical" evidence="5">
    <location>
        <begin position="102"/>
        <end position="119"/>
    </location>
</feature>
<evidence type="ECO:0000256" key="2">
    <source>
        <dbReference type="ARBA" id="ARBA00022692"/>
    </source>
</evidence>
<dbReference type="Proteomes" id="UP000019384">
    <property type="component" value="Unassembled WGS sequence"/>
</dbReference>
<dbReference type="InterPro" id="IPR011701">
    <property type="entry name" value="MFS"/>
</dbReference>
<feature type="transmembrane region" description="Helical" evidence="5">
    <location>
        <begin position="289"/>
        <end position="310"/>
    </location>
</feature>
<proteinExistence type="predicted"/>
<organism evidence="6 7">
    <name type="scientific">Kuraishia capsulata CBS 1993</name>
    <dbReference type="NCBI Taxonomy" id="1382522"/>
    <lineage>
        <taxon>Eukaryota</taxon>
        <taxon>Fungi</taxon>
        <taxon>Dikarya</taxon>
        <taxon>Ascomycota</taxon>
        <taxon>Saccharomycotina</taxon>
        <taxon>Pichiomycetes</taxon>
        <taxon>Pichiales</taxon>
        <taxon>Pichiaceae</taxon>
        <taxon>Kuraishia</taxon>
    </lineage>
</organism>
<dbReference type="PANTHER" id="PTHR23502">
    <property type="entry name" value="MAJOR FACILITATOR SUPERFAMILY"/>
    <property type="match status" value="1"/>
</dbReference>
<evidence type="ECO:0008006" key="8">
    <source>
        <dbReference type="Google" id="ProtNLM"/>
    </source>
</evidence>
<dbReference type="InterPro" id="IPR036259">
    <property type="entry name" value="MFS_trans_sf"/>
</dbReference>
<evidence type="ECO:0000256" key="5">
    <source>
        <dbReference type="SAM" id="Phobius"/>
    </source>
</evidence>
<keyword evidence="2 5" id="KW-0812">Transmembrane</keyword>
<feature type="transmembrane region" description="Helical" evidence="5">
    <location>
        <begin position="399"/>
        <end position="418"/>
    </location>
</feature>
<reference evidence="6" key="1">
    <citation type="submission" date="2013-12" db="EMBL/GenBank/DDBJ databases">
        <authorList>
            <person name="Genoscope - CEA"/>
        </authorList>
    </citation>
    <scope>NUCLEOTIDE SEQUENCE</scope>
    <source>
        <strain evidence="6">CBS 1993</strain>
    </source>
</reference>
<keyword evidence="3 5" id="KW-1133">Transmembrane helix</keyword>
<feature type="transmembrane region" description="Helical" evidence="5">
    <location>
        <begin position="188"/>
        <end position="209"/>
    </location>
</feature>
<dbReference type="SUPFAM" id="SSF103473">
    <property type="entry name" value="MFS general substrate transporter"/>
    <property type="match status" value="1"/>
</dbReference>
<gene>
    <name evidence="6" type="ORF">KUCA_T00005498001</name>
</gene>
<feature type="transmembrane region" description="Helical" evidence="5">
    <location>
        <begin position="430"/>
        <end position="448"/>
    </location>
</feature>
<dbReference type="Gene3D" id="1.20.1250.20">
    <property type="entry name" value="MFS general substrate transporter like domains"/>
    <property type="match status" value="1"/>
</dbReference>
<dbReference type="PANTHER" id="PTHR23502:SF30">
    <property type="entry name" value="TRANSPORTER, PUTATIVE (AFU_ORTHOLOGUE AFUA_8G04702)-RELATED"/>
    <property type="match status" value="1"/>
</dbReference>
<evidence type="ECO:0000313" key="7">
    <source>
        <dbReference type="Proteomes" id="UP000019384"/>
    </source>
</evidence>
<protein>
    <recommendedName>
        <fullName evidence="8">Major facilitator superfamily (MFS) profile domain-containing protein</fullName>
    </recommendedName>
</protein>
<name>W6MS43_9ASCO</name>
<feature type="transmembrane region" description="Helical" evidence="5">
    <location>
        <begin position="34"/>
        <end position="58"/>
    </location>
</feature>
<evidence type="ECO:0000256" key="4">
    <source>
        <dbReference type="ARBA" id="ARBA00023136"/>
    </source>
</evidence>
<dbReference type="RefSeq" id="XP_022461494.1">
    <property type="nucleotide sequence ID" value="XM_022606229.1"/>
</dbReference>
<evidence type="ECO:0000256" key="3">
    <source>
        <dbReference type="ARBA" id="ARBA00022989"/>
    </source>
</evidence>
<dbReference type="GeneID" id="34522882"/>
<keyword evidence="7" id="KW-1185">Reference proteome</keyword>
<dbReference type="Pfam" id="PF07690">
    <property type="entry name" value="MFS_1"/>
    <property type="match status" value="1"/>
</dbReference>
<feature type="transmembrane region" description="Helical" evidence="5">
    <location>
        <begin position="330"/>
        <end position="353"/>
    </location>
</feature>
<dbReference type="EMBL" id="HG793131">
    <property type="protein sequence ID" value="CDK29509.1"/>
    <property type="molecule type" value="Genomic_DNA"/>
</dbReference>
<dbReference type="GO" id="GO:0022857">
    <property type="term" value="F:transmembrane transporter activity"/>
    <property type="evidence" value="ECO:0007669"/>
    <property type="project" value="InterPro"/>
</dbReference>
<sequence length="515" mass="57746">MHAQHSEKTEEIVLIPTPTDDPDDPLNWSFKRKLLSMFCLVLYNMAVGVPSAAIYSVLVPIIENSSLTLSNLNDGTGVMFLFFGWGCLVWQPMAQQYGKRPVYIFSVFVTLFMMVWAPYTTSSGEWIASKLLQGFFGAPIESLGEISIADIWFEHERGRWMSVYAVSLIVSNQIAPLVAGFISDGQGWKWVCFWCAIFDGVAVIVLFFFMEETNYTRPHIAADDEIEEIPEEKQIGIVTVEQTDSNPEPLKYHIDMAKPMKTYTQKLQLLDKPRPFVLHKLMWRSLTMFRFPVVCWSGFYYGLGVVWFNILNATGSSIFSSPPYNFSSSMVGVTYIAPILATVAFSFISGNLGDRLRLNAARKKNGVSEPEDRLWLNTIYLILGPGCFILWGVGAWKGIHWIGLVFAMGILGGAGLMGAHCSINYVLESYCALGSCAMVPVIIIRNTMSFAVNWGITPWVENTGIRNTFIAACFISLAGISTYLPMIYYGKRTRVATKDAYWSYVQEALDLGLPH</sequence>
<dbReference type="AlphaFoldDB" id="W6MS43"/>
<feature type="transmembrane region" description="Helical" evidence="5">
    <location>
        <begin position="468"/>
        <end position="489"/>
    </location>
</feature>